<dbReference type="Pfam" id="PF13439">
    <property type="entry name" value="Glyco_transf_4"/>
    <property type="match status" value="1"/>
</dbReference>
<evidence type="ECO:0000313" key="4">
    <source>
        <dbReference type="Proteomes" id="UP000192418"/>
    </source>
</evidence>
<protein>
    <submittedName>
        <fullName evidence="3">Glycosyltransferase involved in cell wall bisynthesis</fullName>
    </submittedName>
</protein>
<gene>
    <name evidence="3" type="ORF">SAMN02746065_10373</name>
</gene>
<proteinExistence type="predicted"/>
<evidence type="ECO:0000259" key="2">
    <source>
        <dbReference type="Pfam" id="PF13439"/>
    </source>
</evidence>
<dbReference type="GO" id="GO:0016757">
    <property type="term" value="F:glycosyltransferase activity"/>
    <property type="evidence" value="ECO:0007669"/>
    <property type="project" value="InterPro"/>
</dbReference>
<dbReference type="RefSeq" id="WP_084067051.1">
    <property type="nucleotide sequence ID" value="NZ_FWXY01000003.1"/>
</dbReference>
<evidence type="ECO:0000313" key="3">
    <source>
        <dbReference type="EMBL" id="SMC50153.1"/>
    </source>
</evidence>
<keyword evidence="3" id="KW-0808">Transferase</keyword>
<dbReference type="EMBL" id="FWXY01000003">
    <property type="protein sequence ID" value="SMC50153.1"/>
    <property type="molecule type" value="Genomic_DNA"/>
</dbReference>
<keyword evidence="4" id="KW-1185">Reference proteome</keyword>
<dbReference type="PANTHER" id="PTHR12526">
    <property type="entry name" value="GLYCOSYLTRANSFERASE"/>
    <property type="match status" value="1"/>
</dbReference>
<dbReference type="OrthoDB" id="5490278at2"/>
<organism evidence="3 4">
    <name type="scientific">Desulfocicer vacuolatum DSM 3385</name>
    <dbReference type="NCBI Taxonomy" id="1121400"/>
    <lineage>
        <taxon>Bacteria</taxon>
        <taxon>Pseudomonadati</taxon>
        <taxon>Thermodesulfobacteriota</taxon>
        <taxon>Desulfobacteria</taxon>
        <taxon>Desulfobacterales</taxon>
        <taxon>Desulfobacteraceae</taxon>
        <taxon>Desulfocicer</taxon>
    </lineage>
</organism>
<evidence type="ECO:0000259" key="1">
    <source>
        <dbReference type="Pfam" id="PF00534"/>
    </source>
</evidence>
<dbReference type="CDD" id="cd03801">
    <property type="entry name" value="GT4_PimA-like"/>
    <property type="match status" value="1"/>
</dbReference>
<dbReference type="InterPro" id="IPR001296">
    <property type="entry name" value="Glyco_trans_1"/>
</dbReference>
<dbReference type="STRING" id="1121400.SAMN02746065_10373"/>
<reference evidence="3 4" key="1">
    <citation type="submission" date="2017-04" db="EMBL/GenBank/DDBJ databases">
        <authorList>
            <person name="Afonso C.L."/>
            <person name="Miller P.J."/>
            <person name="Scott M.A."/>
            <person name="Spackman E."/>
            <person name="Goraichik I."/>
            <person name="Dimitrov K.M."/>
            <person name="Suarez D.L."/>
            <person name="Swayne D.E."/>
        </authorList>
    </citation>
    <scope>NUCLEOTIDE SEQUENCE [LARGE SCALE GENOMIC DNA]</scope>
    <source>
        <strain evidence="3 4">DSM 3385</strain>
    </source>
</reference>
<feature type="domain" description="Glycosyl transferase family 1" evidence="1">
    <location>
        <begin position="189"/>
        <end position="340"/>
    </location>
</feature>
<dbReference type="InterPro" id="IPR028098">
    <property type="entry name" value="Glyco_trans_4-like_N"/>
</dbReference>
<accession>A0A1W1ZPH0</accession>
<dbReference type="Pfam" id="PF00534">
    <property type="entry name" value="Glycos_transf_1"/>
    <property type="match status" value="1"/>
</dbReference>
<dbReference type="AlphaFoldDB" id="A0A1W1ZPH0"/>
<dbReference type="Proteomes" id="UP000192418">
    <property type="component" value="Unassembled WGS sequence"/>
</dbReference>
<name>A0A1W1ZPH0_9BACT</name>
<dbReference type="Gene3D" id="3.40.50.2000">
    <property type="entry name" value="Glycogen Phosphorylase B"/>
    <property type="match status" value="2"/>
</dbReference>
<feature type="domain" description="Glycosyltransferase subfamily 4-like N-terminal" evidence="2">
    <location>
        <begin position="16"/>
        <end position="179"/>
    </location>
</feature>
<dbReference type="SUPFAM" id="SSF53756">
    <property type="entry name" value="UDP-Glycosyltransferase/glycogen phosphorylase"/>
    <property type="match status" value="1"/>
</dbReference>
<sequence>MTHRVIQIVSGDLWAGAEAMVFSLVQELCKKHNACELGVILLNYGELERQIRMLGVPVWVVDETQKSFFHIFCRIRSIILQFKPHILHSHRYKEHFLAFLASRSVNNDICLIATQHGMPENYDSHINIRRRVLTDASFLILSLFFDKTVLVSKDIANLVKKRFFFGYNNTAVIHNGIRPATCCQKLCVNPFVIGSAGRLVPVKNYRLMLRIVELISCHRDKNIVFKLAGDGPEKGMLCELAEIHGLGKKIEFLGHLDNMEAFYKTIDLYLNTSLHEGIPMTILEAMSHGIPVIAPDVGGIREIIDDGRDGFVMEQRTAHDFAMKCLFFHKNEDEYHKMSRLAVRKIIKKFTAKKMASDYCRLYDDLHV</sequence>